<evidence type="ECO:0000256" key="6">
    <source>
        <dbReference type="SAM" id="Phobius"/>
    </source>
</evidence>
<feature type="transmembrane region" description="Helical" evidence="6">
    <location>
        <begin position="41"/>
        <end position="61"/>
    </location>
</feature>
<proteinExistence type="predicted"/>
<dbReference type="EMBL" id="ADAS02000077">
    <property type="protein sequence ID" value="OAV91661.1"/>
    <property type="molecule type" value="Genomic_DNA"/>
</dbReference>
<dbReference type="GO" id="GO:0022857">
    <property type="term" value="F:transmembrane transporter activity"/>
    <property type="evidence" value="ECO:0007669"/>
    <property type="project" value="InterPro"/>
</dbReference>
<reference evidence="8 9" key="3">
    <citation type="journal article" date="2017" name="G3 (Bethesda)">
        <title>Comparative analysis highlights variable genome content of wheat rusts and divergence of the mating loci.</title>
        <authorList>
            <person name="Cuomo C.A."/>
            <person name="Bakkeren G."/>
            <person name="Khalil H.B."/>
            <person name="Panwar V."/>
            <person name="Joly D."/>
            <person name="Linning R."/>
            <person name="Sakthikumar S."/>
            <person name="Song X."/>
            <person name="Adiconis X."/>
            <person name="Fan L."/>
            <person name="Goldberg J.M."/>
            <person name="Levin J.Z."/>
            <person name="Young S."/>
            <person name="Zeng Q."/>
            <person name="Anikster Y."/>
            <person name="Bruce M."/>
            <person name="Wang M."/>
            <person name="Yin C."/>
            <person name="McCallum B."/>
            <person name="Szabo L.J."/>
            <person name="Hulbert S."/>
            <person name="Chen X."/>
            <person name="Fellers J.P."/>
        </authorList>
    </citation>
    <scope>NUCLEOTIDE SEQUENCE</scope>
    <source>
        <strain evidence="9">Isolate 1-1 / race 1 (BBBD)</strain>
        <strain evidence="8">isolate 1-1 / race 1 (BBBD)</strain>
    </source>
</reference>
<protein>
    <recommendedName>
        <fullName evidence="10">Nodulin-like domain-containing protein</fullName>
    </recommendedName>
</protein>
<evidence type="ECO:0000313" key="8">
    <source>
        <dbReference type="EnsemblFungi" id="PTTG_06508-t43_1-p1"/>
    </source>
</evidence>
<dbReference type="Proteomes" id="UP000005240">
    <property type="component" value="Unassembled WGS sequence"/>
</dbReference>
<dbReference type="PANTHER" id="PTHR21576">
    <property type="entry name" value="UNCHARACTERIZED NODULIN-LIKE PROTEIN"/>
    <property type="match status" value="1"/>
</dbReference>
<feature type="transmembrane region" description="Helical" evidence="6">
    <location>
        <begin position="324"/>
        <end position="345"/>
    </location>
</feature>
<keyword evidence="9" id="KW-1185">Reference proteome</keyword>
<keyword evidence="2 6" id="KW-0812">Transmembrane</keyword>
<dbReference type="STRING" id="630390.A0A180GGB4"/>
<evidence type="ECO:0000313" key="7">
    <source>
        <dbReference type="EMBL" id="OAV91661.1"/>
    </source>
</evidence>
<feature type="transmembrane region" description="Helical" evidence="6">
    <location>
        <begin position="433"/>
        <end position="456"/>
    </location>
</feature>
<gene>
    <name evidence="7" type="ORF">PTTG_06508</name>
</gene>
<evidence type="ECO:0008006" key="10">
    <source>
        <dbReference type="Google" id="ProtNLM"/>
    </source>
</evidence>
<keyword evidence="3 6" id="KW-1133">Transmembrane helix</keyword>
<feature type="transmembrane region" description="Helical" evidence="6">
    <location>
        <begin position="351"/>
        <end position="374"/>
    </location>
</feature>
<feature type="transmembrane region" description="Helical" evidence="6">
    <location>
        <begin position="173"/>
        <end position="196"/>
    </location>
</feature>
<organism evidence="7">
    <name type="scientific">Puccinia triticina (isolate 1-1 / race 1 (BBBD))</name>
    <name type="common">Brown leaf rust fungus</name>
    <dbReference type="NCBI Taxonomy" id="630390"/>
    <lineage>
        <taxon>Eukaryota</taxon>
        <taxon>Fungi</taxon>
        <taxon>Dikarya</taxon>
        <taxon>Basidiomycota</taxon>
        <taxon>Pucciniomycotina</taxon>
        <taxon>Pucciniomycetes</taxon>
        <taxon>Pucciniales</taxon>
        <taxon>Pucciniaceae</taxon>
        <taxon>Puccinia</taxon>
    </lineage>
</organism>
<evidence type="ECO:0000256" key="4">
    <source>
        <dbReference type="ARBA" id="ARBA00023136"/>
    </source>
</evidence>
<feature type="transmembrane region" description="Helical" evidence="6">
    <location>
        <begin position="246"/>
        <end position="277"/>
    </location>
</feature>
<dbReference type="VEuPathDB" id="FungiDB:PTTG_06508"/>
<dbReference type="OrthoDB" id="2505678at2759"/>
<feature type="transmembrane region" description="Helical" evidence="6">
    <location>
        <begin position="73"/>
        <end position="96"/>
    </location>
</feature>
<dbReference type="AlphaFoldDB" id="A0A180GGB4"/>
<dbReference type="SUPFAM" id="SSF103473">
    <property type="entry name" value="MFS general substrate transporter"/>
    <property type="match status" value="1"/>
</dbReference>
<evidence type="ECO:0000256" key="3">
    <source>
        <dbReference type="ARBA" id="ARBA00022989"/>
    </source>
</evidence>
<evidence type="ECO:0000256" key="1">
    <source>
        <dbReference type="ARBA" id="ARBA00004141"/>
    </source>
</evidence>
<dbReference type="InterPro" id="IPR011701">
    <property type="entry name" value="MFS"/>
</dbReference>
<dbReference type="GO" id="GO:0000329">
    <property type="term" value="C:fungal-type vacuole membrane"/>
    <property type="evidence" value="ECO:0007669"/>
    <property type="project" value="TreeGrafter"/>
</dbReference>
<sequence length="489" mass="52967">MLEEHPKTRQLITLLSSVSLALSAGTNYAFSIYSVQLGHRLHLSATSLNAIGMAGNLGMYISSPFVGRIIDRYGPTVPLLGAGTLITMGYGILWLLFRTPSLLPLVFVQTFVGNLFAGLGSSIANSCAITGTASVFEPAHRATAIGTVLAGFGLSAFFWTAIGSHIAQSDTAVLLALLSIGPSLAILLGASGYRLVGIGRHTHSTSAHQDQPPSDYRQSAEDSRLLPVKKPLEITGWDLVKQPDFWMIWIVMSCCCGTGLMIINNLGTMLVAIYGPIPTDSPDQTVRIYQAHAVSVLSIFNCTGRIFAGTLSDLVKRRLMIGRVWWLSWISSLFLLSQLLGYYVVGDLDHVVWLGALVGFAYGNMYGAGPALVLEWFGLRHFATNFGLLNLAPLFCGQLFNLSFGKIFDRHSRPVSSPADDHRLVCVDRQGCYQAAFLITICSALLSLSLSISLGFRRSEFPSTHPKSNSKSRDDDESAPILRSSTDDL</sequence>
<reference evidence="8" key="4">
    <citation type="submission" date="2025-05" db="UniProtKB">
        <authorList>
            <consortium name="EnsemblFungi"/>
        </authorList>
    </citation>
    <scope>IDENTIFICATION</scope>
    <source>
        <strain evidence="8">isolate 1-1 / race 1 (BBBD)</strain>
    </source>
</reference>
<feature type="region of interest" description="Disordered" evidence="5">
    <location>
        <begin position="461"/>
        <end position="489"/>
    </location>
</feature>
<dbReference type="EnsemblFungi" id="PTTG_06508-t43_1">
    <property type="protein sequence ID" value="PTTG_06508-t43_1-p1"/>
    <property type="gene ID" value="PTTG_06508"/>
</dbReference>
<dbReference type="Gene3D" id="1.20.1250.20">
    <property type="entry name" value="MFS general substrate transporter like domains"/>
    <property type="match status" value="2"/>
</dbReference>
<accession>A0A180GGB4</accession>
<feature type="transmembrane region" description="Helical" evidence="6">
    <location>
        <begin position="386"/>
        <end position="408"/>
    </location>
</feature>
<name>A0A180GGB4_PUCT1</name>
<evidence type="ECO:0000256" key="2">
    <source>
        <dbReference type="ARBA" id="ARBA00022692"/>
    </source>
</evidence>
<comment type="subcellular location">
    <subcellularLocation>
        <location evidence="1">Membrane</location>
        <topology evidence="1">Multi-pass membrane protein</topology>
    </subcellularLocation>
</comment>
<evidence type="ECO:0000256" key="5">
    <source>
        <dbReference type="SAM" id="MobiDB-lite"/>
    </source>
</evidence>
<dbReference type="Pfam" id="PF07690">
    <property type="entry name" value="MFS_1"/>
    <property type="match status" value="1"/>
</dbReference>
<keyword evidence="4 6" id="KW-0472">Membrane</keyword>
<feature type="transmembrane region" description="Helical" evidence="6">
    <location>
        <begin position="148"/>
        <end position="167"/>
    </location>
</feature>
<dbReference type="InterPro" id="IPR036259">
    <property type="entry name" value="MFS_trans_sf"/>
</dbReference>
<evidence type="ECO:0000313" key="9">
    <source>
        <dbReference type="Proteomes" id="UP000005240"/>
    </source>
</evidence>
<reference evidence="7" key="2">
    <citation type="submission" date="2016-05" db="EMBL/GenBank/DDBJ databases">
        <title>Comparative analysis highlights variable genome content of wheat rusts and divergence of the mating loci.</title>
        <authorList>
            <person name="Cuomo C.A."/>
            <person name="Bakkeren G."/>
            <person name="Szabo L."/>
            <person name="Khalil H."/>
            <person name="Joly D."/>
            <person name="Goldberg J."/>
            <person name="Young S."/>
            <person name="Zeng Q."/>
            <person name="Fellers J."/>
        </authorList>
    </citation>
    <scope>NUCLEOTIDE SEQUENCE [LARGE SCALE GENOMIC DNA]</scope>
    <source>
        <strain evidence="7">1-1 BBBD Race 1</strain>
    </source>
</reference>
<reference evidence="7" key="1">
    <citation type="submission" date="2009-11" db="EMBL/GenBank/DDBJ databases">
        <authorList>
            <consortium name="The Broad Institute Genome Sequencing Platform"/>
            <person name="Ward D."/>
            <person name="Feldgarden M."/>
            <person name="Earl A."/>
            <person name="Young S.K."/>
            <person name="Zeng Q."/>
            <person name="Koehrsen M."/>
            <person name="Alvarado L."/>
            <person name="Berlin A."/>
            <person name="Bochicchio J."/>
            <person name="Borenstein D."/>
            <person name="Chapman S.B."/>
            <person name="Chen Z."/>
            <person name="Engels R."/>
            <person name="Freedman E."/>
            <person name="Gellesch M."/>
            <person name="Goldberg J."/>
            <person name="Griggs A."/>
            <person name="Gujja S."/>
            <person name="Heilman E."/>
            <person name="Heiman D."/>
            <person name="Hepburn T."/>
            <person name="Howarth C."/>
            <person name="Jen D."/>
            <person name="Larson L."/>
            <person name="Lewis B."/>
            <person name="Mehta T."/>
            <person name="Park D."/>
            <person name="Pearson M."/>
            <person name="Roberts A."/>
            <person name="Saif S."/>
            <person name="Shea T."/>
            <person name="Shenoy N."/>
            <person name="Sisk P."/>
            <person name="Stolte C."/>
            <person name="Sykes S."/>
            <person name="Thomson T."/>
            <person name="Walk T."/>
            <person name="White J."/>
            <person name="Yandava C."/>
            <person name="Izard J."/>
            <person name="Baranova O.V."/>
            <person name="Blanton J.M."/>
            <person name="Tanner A.C."/>
            <person name="Dewhirst F.E."/>
            <person name="Haas B."/>
            <person name="Nusbaum C."/>
            <person name="Birren B."/>
        </authorList>
    </citation>
    <scope>NUCLEOTIDE SEQUENCE [LARGE SCALE GENOMIC DNA]</scope>
    <source>
        <strain evidence="7">1-1 BBBD Race 1</strain>
    </source>
</reference>
<dbReference type="PANTHER" id="PTHR21576:SF160">
    <property type="entry name" value="NODULIN-LIKE DOMAIN-CONTAINING PROTEIN"/>
    <property type="match status" value="1"/>
</dbReference>